<comment type="caution">
    <text evidence="2">The sequence shown here is derived from an EMBL/GenBank/DDBJ whole genome shotgun (WGS) entry which is preliminary data.</text>
</comment>
<sequence>MFMGRRLRVHHDAIRHTICLSHARKALHCRTLQLSRRIRPNCFWHSQNRHFHRQVAGARQGNLGPSPAVERAGPAVQDRPSNVPRICTARLNARHDSE</sequence>
<evidence type="ECO:0000313" key="3">
    <source>
        <dbReference type="Proteomes" id="UP000703269"/>
    </source>
</evidence>
<protein>
    <submittedName>
        <fullName evidence="2">Uncharacterized protein</fullName>
    </submittedName>
</protein>
<feature type="region of interest" description="Disordered" evidence="1">
    <location>
        <begin position="59"/>
        <end position="83"/>
    </location>
</feature>
<evidence type="ECO:0000256" key="1">
    <source>
        <dbReference type="SAM" id="MobiDB-lite"/>
    </source>
</evidence>
<dbReference type="AlphaFoldDB" id="A0A9P3GCN5"/>
<keyword evidence="3" id="KW-1185">Reference proteome</keyword>
<proteinExistence type="predicted"/>
<dbReference type="Proteomes" id="UP000703269">
    <property type="component" value="Unassembled WGS sequence"/>
</dbReference>
<organism evidence="2 3">
    <name type="scientific">Phanerochaete sordida</name>
    <dbReference type="NCBI Taxonomy" id="48140"/>
    <lineage>
        <taxon>Eukaryota</taxon>
        <taxon>Fungi</taxon>
        <taxon>Dikarya</taxon>
        <taxon>Basidiomycota</taxon>
        <taxon>Agaricomycotina</taxon>
        <taxon>Agaricomycetes</taxon>
        <taxon>Polyporales</taxon>
        <taxon>Phanerochaetaceae</taxon>
        <taxon>Phanerochaete</taxon>
    </lineage>
</organism>
<name>A0A9P3GCN5_9APHY</name>
<gene>
    <name evidence="2" type="ORF">PsYK624_086070</name>
</gene>
<accession>A0A9P3GCN5</accession>
<evidence type="ECO:0000313" key="2">
    <source>
        <dbReference type="EMBL" id="GJE92453.1"/>
    </source>
</evidence>
<dbReference type="EMBL" id="BPQB01000026">
    <property type="protein sequence ID" value="GJE92453.1"/>
    <property type="molecule type" value="Genomic_DNA"/>
</dbReference>
<reference evidence="2 3" key="1">
    <citation type="submission" date="2021-08" db="EMBL/GenBank/DDBJ databases">
        <title>Draft Genome Sequence of Phanerochaete sordida strain YK-624.</title>
        <authorList>
            <person name="Mori T."/>
            <person name="Dohra H."/>
            <person name="Suzuki T."/>
            <person name="Kawagishi H."/>
            <person name="Hirai H."/>
        </authorList>
    </citation>
    <scope>NUCLEOTIDE SEQUENCE [LARGE SCALE GENOMIC DNA]</scope>
    <source>
        <strain evidence="2 3">YK-624</strain>
    </source>
</reference>